<dbReference type="PROSITE" id="PS50975">
    <property type="entry name" value="ATP_GRASP"/>
    <property type="match status" value="1"/>
</dbReference>
<accession>A0ABW7XJ92</accession>
<dbReference type="EMBL" id="JBIRYI010000006">
    <property type="protein sequence ID" value="MFI2487576.1"/>
    <property type="molecule type" value="Genomic_DNA"/>
</dbReference>
<evidence type="ECO:0000256" key="2">
    <source>
        <dbReference type="ARBA" id="ARBA00022741"/>
    </source>
</evidence>
<evidence type="ECO:0000256" key="3">
    <source>
        <dbReference type="ARBA" id="ARBA00022840"/>
    </source>
</evidence>
<evidence type="ECO:0000256" key="1">
    <source>
        <dbReference type="ARBA" id="ARBA00022598"/>
    </source>
</evidence>
<keyword evidence="1" id="KW-0436">Ligase</keyword>
<proteinExistence type="predicted"/>
<evidence type="ECO:0000256" key="4">
    <source>
        <dbReference type="PROSITE-ProRule" id="PRU00409"/>
    </source>
</evidence>
<evidence type="ECO:0000313" key="7">
    <source>
        <dbReference type="Proteomes" id="UP001611580"/>
    </source>
</evidence>
<dbReference type="InterPro" id="IPR052032">
    <property type="entry name" value="ATP-dep_AA_Ligase"/>
</dbReference>
<organism evidence="6 7">
    <name type="scientific">Promicromonospora kroppenstedtii</name>
    <dbReference type="NCBI Taxonomy" id="440482"/>
    <lineage>
        <taxon>Bacteria</taxon>
        <taxon>Bacillati</taxon>
        <taxon>Actinomycetota</taxon>
        <taxon>Actinomycetes</taxon>
        <taxon>Micrococcales</taxon>
        <taxon>Promicromonosporaceae</taxon>
        <taxon>Promicromonospora</taxon>
    </lineage>
</organism>
<name>A0ABW7XJ92_9MICO</name>
<evidence type="ECO:0000313" key="6">
    <source>
        <dbReference type="EMBL" id="MFI2487576.1"/>
    </source>
</evidence>
<dbReference type="SUPFAM" id="SSF56059">
    <property type="entry name" value="Glutathione synthetase ATP-binding domain-like"/>
    <property type="match status" value="1"/>
</dbReference>
<dbReference type="RefSeq" id="WP_397404414.1">
    <property type="nucleotide sequence ID" value="NZ_JBIRYI010000006.1"/>
</dbReference>
<feature type="domain" description="ATP-grasp" evidence="5">
    <location>
        <begin position="142"/>
        <end position="338"/>
    </location>
</feature>
<dbReference type="InterPro" id="IPR011761">
    <property type="entry name" value="ATP-grasp"/>
</dbReference>
<protein>
    <submittedName>
        <fullName evidence="6">ATP-grasp domain-containing protein</fullName>
    </submittedName>
</protein>
<dbReference type="Gene3D" id="3.40.50.20">
    <property type="match status" value="1"/>
</dbReference>
<dbReference type="PANTHER" id="PTHR43585:SF2">
    <property type="entry name" value="ATP-GRASP ENZYME FSQD"/>
    <property type="match status" value="1"/>
</dbReference>
<sequence length="338" mass="34814">MTTVLVTGAGGPAGRALGSQLAARAAAGADLTWVGVDITPVTDPNYPATDQAPRADAWDYATGMRDLILKHAPDLVLPTVQDELPQVAVLAQALDRSSDRAFDAEGPGTASAVPGPFPDAVGPVLTPDPGPAAIAADKLLTMLALDRAGVPVPRFALPTDFGGVAEALAWARGPIVLKPRVSRGGRGVRLIESPADLGTTADAVGTAGADESAWSALDASWIVQSFAPGTEYCPQLYRPRTGTGTITAVVLEKTELKQGRVGNAAAVVRPRAGTLPDVEHVARRAVEALGLTGPADLDIRRDTTGAPLVLEVNGRFGANSDHAPELLDAALTHRLAPR</sequence>
<dbReference type="Pfam" id="PF13535">
    <property type="entry name" value="ATP-grasp_4"/>
    <property type="match status" value="1"/>
</dbReference>
<dbReference type="Gene3D" id="3.30.470.20">
    <property type="entry name" value="ATP-grasp fold, B domain"/>
    <property type="match status" value="1"/>
</dbReference>
<comment type="caution">
    <text evidence="6">The sequence shown here is derived from an EMBL/GenBank/DDBJ whole genome shotgun (WGS) entry which is preliminary data.</text>
</comment>
<keyword evidence="3 4" id="KW-0067">ATP-binding</keyword>
<dbReference type="Proteomes" id="UP001611580">
    <property type="component" value="Unassembled WGS sequence"/>
</dbReference>
<evidence type="ECO:0000259" key="5">
    <source>
        <dbReference type="PROSITE" id="PS50975"/>
    </source>
</evidence>
<gene>
    <name evidence="6" type="ORF">ACH47X_11735</name>
</gene>
<dbReference type="PANTHER" id="PTHR43585">
    <property type="entry name" value="FUMIPYRROLE BIOSYNTHESIS PROTEIN C"/>
    <property type="match status" value="1"/>
</dbReference>
<reference evidence="6 7" key="1">
    <citation type="submission" date="2024-10" db="EMBL/GenBank/DDBJ databases">
        <title>The Natural Products Discovery Center: Release of the First 8490 Sequenced Strains for Exploring Actinobacteria Biosynthetic Diversity.</title>
        <authorList>
            <person name="Kalkreuter E."/>
            <person name="Kautsar S.A."/>
            <person name="Yang D."/>
            <person name="Bader C.D."/>
            <person name="Teijaro C.N."/>
            <person name="Fluegel L."/>
            <person name="Davis C.M."/>
            <person name="Simpson J.R."/>
            <person name="Lauterbach L."/>
            <person name="Steele A.D."/>
            <person name="Gui C."/>
            <person name="Meng S."/>
            <person name="Li G."/>
            <person name="Viehrig K."/>
            <person name="Ye F."/>
            <person name="Su P."/>
            <person name="Kiefer A.F."/>
            <person name="Nichols A."/>
            <person name="Cepeda A.J."/>
            <person name="Yan W."/>
            <person name="Fan B."/>
            <person name="Jiang Y."/>
            <person name="Adhikari A."/>
            <person name="Zheng C.-J."/>
            <person name="Schuster L."/>
            <person name="Cowan T.M."/>
            <person name="Smanski M.J."/>
            <person name="Chevrette M.G."/>
            <person name="De Carvalho L.P.S."/>
            <person name="Shen B."/>
        </authorList>
    </citation>
    <scope>NUCLEOTIDE SEQUENCE [LARGE SCALE GENOMIC DNA]</scope>
    <source>
        <strain evidence="6 7">NPDC019481</strain>
    </source>
</reference>
<keyword evidence="7" id="KW-1185">Reference proteome</keyword>
<keyword evidence="2 4" id="KW-0547">Nucleotide-binding</keyword>